<keyword evidence="4" id="KW-1185">Reference proteome</keyword>
<dbReference type="EMBL" id="KV427618">
    <property type="protein sequence ID" value="KZT07630.1"/>
    <property type="molecule type" value="Genomic_DNA"/>
</dbReference>
<dbReference type="SMART" id="SM00849">
    <property type="entry name" value="Lactamase_B"/>
    <property type="match status" value="1"/>
</dbReference>
<keyword evidence="3" id="KW-0378">Hydrolase</keyword>
<dbReference type="Gene3D" id="3.60.15.10">
    <property type="entry name" value="Ribonuclease Z/Hydroxyacylglutathione hydrolase-like"/>
    <property type="match status" value="1"/>
</dbReference>
<dbReference type="AlphaFoldDB" id="A0A165ERQ8"/>
<dbReference type="CDD" id="cd06262">
    <property type="entry name" value="metallo-hydrolase-like_MBL-fold"/>
    <property type="match status" value="1"/>
</dbReference>
<dbReference type="GO" id="GO:0016787">
    <property type="term" value="F:hydrolase activity"/>
    <property type="evidence" value="ECO:0007669"/>
    <property type="project" value="UniProtKB-KW"/>
</dbReference>
<evidence type="ECO:0000256" key="1">
    <source>
        <dbReference type="SAM" id="Phobius"/>
    </source>
</evidence>
<dbReference type="PANTHER" id="PTHR42951:SF4">
    <property type="entry name" value="ACYL-COENZYME A THIOESTERASE MBLAC2"/>
    <property type="match status" value="1"/>
</dbReference>
<dbReference type="OrthoDB" id="3341310at2759"/>
<reference evidence="3 4" key="1">
    <citation type="journal article" date="2016" name="Mol. Biol. Evol.">
        <title>Comparative Genomics of Early-Diverging Mushroom-Forming Fungi Provides Insights into the Origins of Lignocellulose Decay Capabilities.</title>
        <authorList>
            <person name="Nagy L.G."/>
            <person name="Riley R."/>
            <person name="Tritt A."/>
            <person name="Adam C."/>
            <person name="Daum C."/>
            <person name="Floudas D."/>
            <person name="Sun H."/>
            <person name="Yadav J.S."/>
            <person name="Pangilinan J."/>
            <person name="Larsson K.H."/>
            <person name="Matsuura K."/>
            <person name="Barry K."/>
            <person name="Labutti K."/>
            <person name="Kuo R."/>
            <person name="Ohm R.A."/>
            <person name="Bhattacharya S.S."/>
            <person name="Shirouzu T."/>
            <person name="Yoshinaga Y."/>
            <person name="Martin F.M."/>
            <person name="Grigoriev I.V."/>
            <person name="Hibbett D.S."/>
        </authorList>
    </citation>
    <scope>NUCLEOTIDE SEQUENCE [LARGE SCALE GENOMIC DNA]</scope>
    <source>
        <strain evidence="3 4">93-53</strain>
    </source>
</reference>
<evidence type="ECO:0000313" key="4">
    <source>
        <dbReference type="Proteomes" id="UP000076871"/>
    </source>
</evidence>
<dbReference type="SUPFAM" id="SSF56281">
    <property type="entry name" value="Metallo-hydrolase/oxidoreductase"/>
    <property type="match status" value="1"/>
</dbReference>
<keyword evidence="1" id="KW-0472">Membrane</keyword>
<evidence type="ECO:0000313" key="3">
    <source>
        <dbReference type="EMBL" id="KZT07630.1"/>
    </source>
</evidence>
<feature type="transmembrane region" description="Helical" evidence="1">
    <location>
        <begin position="7"/>
        <end position="26"/>
    </location>
</feature>
<dbReference type="STRING" id="1314785.A0A165ERQ8"/>
<dbReference type="InterPro" id="IPR050855">
    <property type="entry name" value="NDM-1-like"/>
</dbReference>
<keyword evidence="1" id="KW-0812">Transmembrane</keyword>
<gene>
    <name evidence="3" type="ORF">LAESUDRAFT_724598</name>
</gene>
<organism evidence="3 4">
    <name type="scientific">Laetiporus sulphureus 93-53</name>
    <dbReference type="NCBI Taxonomy" id="1314785"/>
    <lineage>
        <taxon>Eukaryota</taxon>
        <taxon>Fungi</taxon>
        <taxon>Dikarya</taxon>
        <taxon>Basidiomycota</taxon>
        <taxon>Agaricomycotina</taxon>
        <taxon>Agaricomycetes</taxon>
        <taxon>Polyporales</taxon>
        <taxon>Laetiporus</taxon>
    </lineage>
</organism>
<dbReference type="Pfam" id="PF00753">
    <property type="entry name" value="Lactamase_B"/>
    <property type="match status" value="1"/>
</dbReference>
<protein>
    <submittedName>
        <fullName evidence="3">Metallo-hydrolase/oxidoreductase</fullName>
    </submittedName>
</protein>
<keyword evidence="1" id="KW-1133">Transmembrane helix</keyword>
<dbReference type="InParanoid" id="A0A165ERQ8"/>
<dbReference type="Proteomes" id="UP000076871">
    <property type="component" value="Unassembled WGS sequence"/>
</dbReference>
<name>A0A165ERQ8_9APHY</name>
<feature type="domain" description="Metallo-beta-lactamase" evidence="2">
    <location>
        <begin position="90"/>
        <end position="296"/>
    </location>
</feature>
<dbReference type="PANTHER" id="PTHR42951">
    <property type="entry name" value="METALLO-BETA-LACTAMASE DOMAIN-CONTAINING"/>
    <property type="match status" value="1"/>
</dbReference>
<sequence>MREWLTLAEFFVWIIGVAVLVVWNLPSSASSRQNARQGSWNTDLEQLEAAPILAAVVPARQRRSAFKAYRLTGTTFLIVQVNDIYSEHPYIYAKLVPEANTILVLDTGCGGASNDRKVEVTSLREFMETVGVEDNGGKPLNEGGKMQYVVALSHCHYDHILGVEQFTHDSPILQSSHSPSFISRESLPVHSLCADLNIRTPSFQSALIPHNRPLLSASGVPLGIVLLHTPGHTPDELALWDADEQMLYVGDTLYEWEPIIFPNEGDIRAWLDTVDALITVVIASHTPEAVLINCGHRSAMRPALEVLRTAKAFMMDVLLGKEPIRKRAKRRGLDYVEYVQASRRYSLRCPLRLVEEARDSIETM</sequence>
<dbReference type="InterPro" id="IPR036866">
    <property type="entry name" value="RibonucZ/Hydroxyglut_hydro"/>
</dbReference>
<dbReference type="InterPro" id="IPR001279">
    <property type="entry name" value="Metallo-B-lactamas"/>
</dbReference>
<evidence type="ECO:0000259" key="2">
    <source>
        <dbReference type="SMART" id="SM00849"/>
    </source>
</evidence>
<proteinExistence type="predicted"/>
<accession>A0A165ERQ8</accession>
<dbReference type="RefSeq" id="XP_040765370.1">
    <property type="nucleotide sequence ID" value="XM_040908648.1"/>
</dbReference>
<dbReference type="GeneID" id="63825677"/>